<feature type="domain" description="Antitoxin Xre/MbcA/ParS-like toxin-binding" evidence="2">
    <location>
        <begin position="101"/>
        <end position="150"/>
    </location>
</feature>
<dbReference type="RefSeq" id="WP_105393945.1">
    <property type="nucleotide sequence ID" value="NZ_PUIQ01000126.1"/>
</dbReference>
<proteinExistence type="predicted"/>
<dbReference type="Proteomes" id="UP000238206">
    <property type="component" value="Unassembled WGS sequence"/>
</dbReference>
<dbReference type="Pfam" id="PF09722">
    <property type="entry name" value="Xre_MbcA_ParS_C"/>
    <property type="match status" value="1"/>
</dbReference>
<dbReference type="EMBL" id="PUIQ01000126">
    <property type="protein sequence ID" value="PQP07100.1"/>
    <property type="molecule type" value="Genomic_DNA"/>
</dbReference>
<feature type="compositionally biased region" description="Low complexity" evidence="1">
    <location>
        <begin position="13"/>
        <end position="25"/>
    </location>
</feature>
<name>A0A2S8HX16_BURCE</name>
<feature type="compositionally biased region" description="Polar residues" evidence="1">
    <location>
        <begin position="1"/>
        <end position="12"/>
    </location>
</feature>
<evidence type="ECO:0000259" key="2">
    <source>
        <dbReference type="Pfam" id="PF09722"/>
    </source>
</evidence>
<dbReference type="InterPro" id="IPR024467">
    <property type="entry name" value="Xre/MbcA/ParS-like_toxin-bd"/>
</dbReference>
<organism evidence="3 4">
    <name type="scientific">Burkholderia cepacia</name>
    <name type="common">Pseudomonas cepacia</name>
    <dbReference type="NCBI Taxonomy" id="292"/>
    <lineage>
        <taxon>Bacteria</taxon>
        <taxon>Pseudomonadati</taxon>
        <taxon>Pseudomonadota</taxon>
        <taxon>Betaproteobacteria</taxon>
        <taxon>Burkholderiales</taxon>
        <taxon>Burkholderiaceae</taxon>
        <taxon>Burkholderia</taxon>
        <taxon>Burkholderia cepacia complex</taxon>
    </lineage>
</organism>
<reference evidence="3 4" key="1">
    <citation type="submission" date="2018-02" db="EMBL/GenBank/DDBJ databases">
        <title>Draft genome sequencing of Burkholderia cepacia Y14-15.</title>
        <authorList>
            <person name="Zheng B.-X."/>
        </authorList>
    </citation>
    <scope>NUCLEOTIDE SEQUENCE [LARGE SCALE GENOMIC DNA]</scope>
    <source>
        <strain evidence="3 4">Y14-15</strain>
    </source>
</reference>
<comment type="caution">
    <text evidence="3">The sequence shown here is derived from an EMBL/GenBank/DDBJ whole genome shotgun (WGS) entry which is preliminary data.</text>
</comment>
<accession>A0A2S8HX16</accession>
<sequence length="153" mass="16511">MTTTKSTSQRFSRTAGAPRPAAPARKQGKVSGQMTAKPVVKHAHVATSAKRAVTFVGSSEVKSEIANAVRREVGRQLRVMGATSPAVRRDDETLRAVRAYAREVFGNAEKANRWLERPSVRLGGESPVAWLKTHDDPVDVYSALDAIAYGAPV</sequence>
<evidence type="ECO:0000256" key="1">
    <source>
        <dbReference type="SAM" id="MobiDB-lite"/>
    </source>
</evidence>
<protein>
    <recommendedName>
        <fullName evidence="2">Antitoxin Xre/MbcA/ParS-like toxin-binding domain-containing protein</fullName>
    </recommendedName>
</protein>
<dbReference type="AlphaFoldDB" id="A0A2S8HX16"/>
<evidence type="ECO:0000313" key="4">
    <source>
        <dbReference type="Proteomes" id="UP000238206"/>
    </source>
</evidence>
<evidence type="ECO:0000313" key="3">
    <source>
        <dbReference type="EMBL" id="PQP07100.1"/>
    </source>
</evidence>
<feature type="region of interest" description="Disordered" evidence="1">
    <location>
        <begin position="1"/>
        <end position="37"/>
    </location>
</feature>
<gene>
    <name evidence="3" type="ORF">C5615_38065</name>
</gene>